<organism evidence="7 8">
    <name type="scientific">Parendozoicomonas callyspongiae</name>
    <dbReference type="NCBI Taxonomy" id="2942213"/>
    <lineage>
        <taxon>Bacteria</taxon>
        <taxon>Pseudomonadati</taxon>
        <taxon>Pseudomonadota</taxon>
        <taxon>Gammaproteobacteria</taxon>
        <taxon>Oceanospirillales</taxon>
        <taxon>Endozoicomonadaceae</taxon>
        <taxon>Parendozoicomonas</taxon>
    </lineage>
</organism>
<keyword evidence="4" id="KW-0249">Electron transport</keyword>
<protein>
    <submittedName>
        <fullName evidence="7">Cytochrome c</fullName>
    </submittedName>
</protein>
<reference evidence="7 8" key="1">
    <citation type="submission" date="2022-05" db="EMBL/GenBank/DDBJ databases">
        <authorList>
            <person name="Park J.-S."/>
        </authorList>
    </citation>
    <scope>NUCLEOTIDE SEQUENCE [LARGE SCALE GENOMIC DNA]</scope>
    <source>
        <strain evidence="7 8">2012CJ34-2</strain>
    </source>
</reference>
<dbReference type="Pfam" id="PF01322">
    <property type="entry name" value="Cytochrom_C_2"/>
    <property type="match status" value="1"/>
</dbReference>
<keyword evidence="6" id="KW-0732">Signal</keyword>
<proteinExistence type="predicted"/>
<keyword evidence="2" id="KW-0349">Heme</keyword>
<evidence type="ECO:0000256" key="5">
    <source>
        <dbReference type="ARBA" id="ARBA00023004"/>
    </source>
</evidence>
<dbReference type="RefSeq" id="WP_249699554.1">
    <property type="nucleotide sequence ID" value="NZ_JAMFLX010000012.1"/>
</dbReference>
<gene>
    <name evidence="7" type="ORF">M3P05_10535</name>
</gene>
<dbReference type="InterPro" id="IPR010980">
    <property type="entry name" value="Cyt_c/b562"/>
</dbReference>
<dbReference type="Proteomes" id="UP001203338">
    <property type="component" value="Unassembled WGS sequence"/>
</dbReference>
<evidence type="ECO:0000256" key="2">
    <source>
        <dbReference type="ARBA" id="ARBA00022617"/>
    </source>
</evidence>
<accession>A0ABT0PH67</accession>
<dbReference type="InterPro" id="IPR002321">
    <property type="entry name" value="Cyt_c_II"/>
</dbReference>
<dbReference type="PROSITE" id="PS51009">
    <property type="entry name" value="CYTCII"/>
    <property type="match status" value="1"/>
</dbReference>
<feature type="signal peptide" evidence="6">
    <location>
        <begin position="1"/>
        <end position="30"/>
    </location>
</feature>
<dbReference type="SUPFAM" id="SSF47175">
    <property type="entry name" value="Cytochromes"/>
    <property type="match status" value="1"/>
</dbReference>
<comment type="caution">
    <text evidence="7">The sequence shown here is derived from an EMBL/GenBank/DDBJ whole genome shotgun (WGS) entry which is preliminary data.</text>
</comment>
<evidence type="ECO:0000256" key="3">
    <source>
        <dbReference type="ARBA" id="ARBA00022723"/>
    </source>
</evidence>
<dbReference type="InterPro" id="IPR012127">
    <property type="entry name" value="Cyt_c_prime"/>
</dbReference>
<feature type="chain" id="PRO_5045408047" evidence="6">
    <location>
        <begin position="31"/>
        <end position="159"/>
    </location>
</feature>
<keyword evidence="3" id="KW-0479">Metal-binding</keyword>
<dbReference type="PIRSF" id="PIRSF000027">
    <property type="entry name" value="Cytc_c_prime"/>
    <property type="match status" value="1"/>
</dbReference>
<dbReference type="Gene3D" id="1.20.120.10">
    <property type="entry name" value="Cytochrome c/b562"/>
    <property type="match status" value="1"/>
</dbReference>
<keyword evidence="5" id="KW-0408">Iron</keyword>
<evidence type="ECO:0000256" key="4">
    <source>
        <dbReference type="ARBA" id="ARBA00022982"/>
    </source>
</evidence>
<keyword evidence="8" id="KW-1185">Reference proteome</keyword>
<evidence type="ECO:0000313" key="8">
    <source>
        <dbReference type="Proteomes" id="UP001203338"/>
    </source>
</evidence>
<keyword evidence="1" id="KW-0813">Transport</keyword>
<name>A0ABT0PH67_9GAMM</name>
<sequence length="159" mass="17548">MKLLPASNTKLCRTLSAFIFTALASATVQAVEFAKDDDAVYLRKAHMALVGTYFGEMGAMVKGKQPFDAKQFQTDVERLATVTRWAYEGFKGKHLTSDSKAKPEIWENKAEFNKLMDDLAKKSETLKIAAASGNLSDIKPAFKDAADSCSACHKKFKNK</sequence>
<evidence type="ECO:0000256" key="6">
    <source>
        <dbReference type="SAM" id="SignalP"/>
    </source>
</evidence>
<evidence type="ECO:0000256" key="1">
    <source>
        <dbReference type="ARBA" id="ARBA00022448"/>
    </source>
</evidence>
<evidence type="ECO:0000313" key="7">
    <source>
        <dbReference type="EMBL" id="MCL6270356.1"/>
    </source>
</evidence>
<dbReference type="EMBL" id="JAMFLX010000012">
    <property type="protein sequence ID" value="MCL6270356.1"/>
    <property type="molecule type" value="Genomic_DNA"/>
</dbReference>